<sequence length="91" mass="10046">MAMGSATAPCPDLASALAAFPEHVAFIRRLFLADRAFRSACEDYRLACEGLATFGRLACETPRPEVADYQRLVRELEAEMRSMIHAARGRA</sequence>
<evidence type="ECO:0000313" key="2">
    <source>
        <dbReference type="Proteomes" id="UP000831327"/>
    </source>
</evidence>
<organism evidence="1 2">
    <name type="scientific">Roseomonas fluvialis</name>
    <dbReference type="NCBI Taxonomy" id="1750527"/>
    <lineage>
        <taxon>Bacteria</taxon>
        <taxon>Pseudomonadati</taxon>
        <taxon>Pseudomonadota</taxon>
        <taxon>Alphaproteobacteria</taxon>
        <taxon>Acetobacterales</taxon>
        <taxon>Roseomonadaceae</taxon>
        <taxon>Roseomonas</taxon>
    </lineage>
</organism>
<name>A0ABM8I029_9PROT</name>
<gene>
    <name evidence="1" type="ORF">Rmf_42520</name>
</gene>
<accession>A0ABM8I029</accession>
<dbReference type="EMBL" id="AP025637">
    <property type="protein sequence ID" value="BDG74323.1"/>
    <property type="molecule type" value="Genomic_DNA"/>
</dbReference>
<dbReference type="Proteomes" id="UP000831327">
    <property type="component" value="Chromosome"/>
</dbReference>
<proteinExistence type="predicted"/>
<keyword evidence="2" id="KW-1185">Reference proteome</keyword>
<protein>
    <submittedName>
        <fullName evidence="1">Uncharacterized protein</fullName>
    </submittedName>
</protein>
<evidence type="ECO:0000313" key="1">
    <source>
        <dbReference type="EMBL" id="BDG74323.1"/>
    </source>
</evidence>
<reference evidence="1 2" key="1">
    <citation type="journal article" date="2016" name="Microbes Environ.">
        <title>Phylogenetically diverse aerobic anoxygenic phototrophic bacteria isolated from epilithic biofilms in Tama river, Japan.</title>
        <authorList>
            <person name="Hirose S."/>
            <person name="Matsuura K."/>
            <person name="Haruta S."/>
        </authorList>
    </citation>
    <scope>NUCLEOTIDE SEQUENCE [LARGE SCALE GENOMIC DNA]</scope>
    <source>
        <strain evidence="1 2">S08</strain>
    </source>
</reference>